<protein>
    <submittedName>
        <fullName evidence="2">Uncharacterized protein</fullName>
    </submittedName>
</protein>
<proteinExistence type="predicted"/>
<keyword evidence="3" id="KW-1185">Reference proteome</keyword>
<evidence type="ECO:0000256" key="1">
    <source>
        <dbReference type="SAM" id="MobiDB-lite"/>
    </source>
</evidence>
<sequence>MKWIDQVGMRVSNVDQMAIVEWKQKSEFFFLTFRNTTRRSPSGSSAIPSDGFESRKSSCREFTL</sequence>
<evidence type="ECO:0000313" key="2">
    <source>
        <dbReference type="EMBL" id="WXB05141.1"/>
    </source>
</evidence>
<reference evidence="2" key="1">
    <citation type="submission" date="2021-12" db="EMBL/GenBank/DDBJ databases">
        <title>Discovery of the Pendulisporaceae a myxobacterial family with distinct sporulation behavior and unique specialized metabolism.</title>
        <authorList>
            <person name="Garcia R."/>
            <person name="Popoff A."/>
            <person name="Bader C.D."/>
            <person name="Loehr J."/>
            <person name="Walesch S."/>
            <person name="Walt C."/>
            <person name="Boldt J."/>
            <person name="Bunk B."/>
            <person name="Haeckl F.J.F.P.J."/>
            <person name="Gunesch A.P."/>
            <person name="Birkelbach J."/>
            <person name="Nuebel U."/>
            <person name="Pietschmann T."/>
            <person name="Bach T."/>
            <person name="Mueller R."/>
        </authorList>
    </citation>
    <scope>NUCLEOTIDE SEQUENCE</scope>
    <source>
        <strain evidence="2">MSr11367</strain>
    </source>
</reference>
<dbReference type="EMBL" id="CP089983">
    <property type="protein sequence ID" value="WXB05141.1"/>
    <property type="molecule type" value="Genomic_DNA"/>
</dbReference>
<name>A0ABZ2L7F1_9BACT</name>
<dbReference type="RefSeq" id="WP_394834783.1">
    <property type="nucleotide sequence ID" value="NZ_CP089929.1"/>
</dbReference>
<dbReference type="Proteomes" id="UP001374803">
    <property type="component" value="Chromosome"/>
</dbReference>
<evidence type="ECO:0000313" key="3">
    <source>
        <dbReference type="Proteomes" id="UP001374803"/>
    </source>
</evidence>
<organism evidence="2 3">
    <name type="scientific">Pendulispora rubella</name>
    <dbReference type="NCBI Taxonomy" id="2741070"/>
    <lineage>
        <taxon>Bacteria</taxon>
        <taxon>Pseudomonadati</taxon>
        <taxon>Myxococcota</taxon>
        <taxon>Myxococcia</taxon>
        <taxon>Myxococcales</taxon>
        <taxon>Sorangiineae</taxon>
        <taxon>Pendulisporaceae</taxon>
        <taxon>Pendulispora</taxon>
    </lineage>
</organism>
<feature type="compositionally biased region" description="Basic and acidic residues" evidence="1">
    <location>
        <begin position="52"/>
        <end position="64"/>
    </location>
</feature>
<feature type="region of interest" description="Disordered" evidence="1">
    <location>
        <begin position="37"/>
        <end position="64"/>
    </location>
</feature>
<gene>
    <name evidence="2" type="ORF">LVJ94_50635</name>
</gene>
<accession>A0ABZ2L7F1</accession>